<dbReference type="PANTHER" id="PTHR33446">
    <property type="entry name" value="PROTEIN TONB-RELATED"/>
    <property type="match status" value="1"/>
</dbReference>
<dbReference type="Gene3D" id="3.30.1150.10">
    <property type="match status" value="1"/>
</dbReference>
<feature type="compositionally biased region" description="Pro residues" evidence="10">
    <location>
        <begin position="64"/>
        <end position="91"/>
    </location>
</feature>
<evidence type="ECO:0000256" key="6">
    <source>
        <dbReference type="ARBA" id="ARBA00022692"/>
    </source>
</evidence>
<feature type="region of interest" description="Disordered" evidence="10">
    <location>
        <begin position="48"/>
        <end position="111"/>
    </location>
</feature>
<evidence type="ECO:0000256" key="7">
    <source>
        <dbReference type="ARBA" id="ARBA00022927"/>
    </source>
</evidence>
<keyword evidence="9 11" id="KW-0472">Membrane</keyword>
<comment type="caution">
    <text evidence="13">The sequence shown here is derived from an EMBL/GenBank/DDBJ whole genome shotgun (WGS) entry which is preliminary data.</text>
</comment>
<dbReference type="EMBL" id="JAIGNK010000003">
    <property type="protein sequence ID" value="MBX7458858.1"/>
    <property type="molecule type" value="Genomic_DNA"/>
</dbReference>
<organism evidence="13 14">
    <name type="scientific">Qipengyuania polymorpha</name>
    <dbReference type="NCBI Taxonomy" id="2867234"/>
    <lineage>
        <taxon>Bacteria</taxon>
        <taxon>Pseudomonadati</taxon>
        <taxon>Pseudomonadota</taxon>
        <taxon>Alphaproteobacteria</taxon>
        <taxon>Sphingomonadales</taxon>
        <taxon>Erythrobacteraceae</taxon>
        <taxon>Qipengyuania</taxon>
    </lineage>
</organism>
<gene>
    <name evidence="13" type="ORF">K3152_11430</name>
</gene>
<evidence type="ECO:0000256" key="2">
    <source>
        <dbReference type="ARBA" id="ARBA00006555"/>
    </source>
</evidence>
<dbReference type="PROSITE" id="PS52015">
    <property type="entry name" value="TONB_CTD"/>
    <property type="match status" value="1"/>
</dbReference>
<dbReference type="Pfam" id="PF03544">
    <property type="entry name" value="TonB_C"/>
    <property type="match status" value="1"/>
</dbReference>
<keyword evidence="14" id="KW-1185">Reference proteome</keyword>
<evidence type="ECO:0000256" key="11">
    <source>
        <dbReference type="SAM" id="Phobius"/>
    </source>
</evidence>
<dbReference type="Proteomes" id="UP000783253">
    <property type="component" value="Unassembled WGS sequence"/>
</dbReference>
<dbReference type="PANTHER" id="PTHR33446:SF2">
    <property type="entry name" value="PROTEIN TONB"/>
    <property type="match status" value="1"/>
</dbReference>
<feature type="domain" description="TonB C-terminal" evidence="12">
    <location>
        <begin position="155"/>
        <end position="248"/>
    </location>
</feature>
<dbReference type="InterPro" id="IPR037682">
    <property type="entry name" value="TonB_C"/>
</dbReference>
<name>A0ABS7J5Z1_9SPHN</name>
<protein>
    <submittedName>
        <fullName evidence="13">TonB family protein</fullName>
    </submittedName>
</protein>
<evidence type="ECO:0000313" key="13">
    <source>
        <dbReference type="EMBL" id="MBX7458858.1"/>
    </source>
</evidence>
<dbReference type="InterPro" id="IPR006260">
    <property type="entry name" value="TonB/TolA_C"/>
</dbReference>
<accession>A0ABS7J5Z1</accession>
<evidence type="ECO:0000256" key="8">
    <source>
        <dbReference type="ARBA" id="ARBA00022989"/>
    </source>
</evidence>
<comment type="similarity">
    <text evidence="2">Belongs to the TonB family.</text>
</comment>
<keyword evidence="8 11" id="KW-1133">Transmembrane helix</keyword>
<reference evidence="13 14" key="1">
    <citation type="submission" date="2021-08" db="EMBL/GenBank/DDBJ databases">
        <title>Comparative Genomics Analysis of the Genus Qipengyuania Reveals Extensive Genetic Diversity and Metabolic Versatility, Including the Description of Fifteen Novel Species.</title>
        <authorList>
            <person name="Liu Y."/>
        </authorList>
    </citation>
    <scope>NUCLEOTIDE SEQUENCE [LARGE SCALE GENOMIC DNA]</scope>
    <source>
        <strain evidence="13 14">1NDH17</strain>
    </source>
</reference>
<dbReference type="InterPro" id="IPR051045">
    <property type="entry name" value="TonB-dependent_transducer"/>
</dbReference>
<keyword evidence="6 11" id="KW-0812">Transmembrane</keyword>
<keyword evidence="4" id="KW-1003">Cell membrane</keyword>
<dbReference type="NCBIfam" id="TIGR01352">
    <property type="entry name" value="tonB_Cterm"/>
    <property type="match status" value="1"/>
</dbReference>
<proteinExistence type="inferred from homology"/>
<keyword evidence="3" id="KW-0813">Transport</keyword>
<feature type="compositionally biased region" description="Acidic residues" evidence="10">
    <location>
        <begin position="50"/>
        <end position="63"/>
    </location>
</feature>
<evidence type="ECO:0000256" key="4">
    <source>
        <dbReference type="ARBA" id="ARBA00022475"/>
    </source>
</evidence>
<evidence type="ECO:0000313" key="14">
    <source>
        <dbReference type="Proteomes" id="UP000783253"/>
    </source>
</evidence>
<evidence type="ECO:0000256" key="3">
    <source>
        <dbReference type="ARBA" id="ARBA00022448"/>
    </source>
</evidence>
<keyword evidence="5" id="KW-0997">Cell inner membrane</keyword>
<evidence type="ECO:0000256" key="5">
    <source>
        <dbReference type="ARBA" id="ARBA00022519"/>
    </source>
</evidence>
<evidence type="ECO:0000256" key="1">
    <source>
        <dbReference type="ARBA" id="ARBA00004383"/>
    </source>
</evidence>
<feature type="transmembrane region" description="Helical" evidence="11">
    <location>
        <begin position="12"/>
        <end position="36"/>
    </location>
</feature>
<sequence>MAYADQQMSSNRVIAIVIVALIHIALGYLLVTGLAISAVKEVVERVTTVDVEEPPPPEPEDEPPPPPPEQEVPEFTPPPVVPQPKLNPKPNPVFDRTTTQITDREPDPLPTKTCPGGQTVFASMACPEATKTCPNGSTVAVSASCPVPSKARGVSPDNLNRWAARIQGDYPSSALRREEQGTVTMRITVGANGRVEACSVTGSSGSSALDQAACRGMQRYARYNPALNAAGDPISETTSQSIRYVLPD</sequence>
<keyword evidence="7" id="KW-0653">Protein transport</keyword>
<evidence type="ECO:0000256" key="9">
    <source>
        <dbReference type="ARBA" id="ARBA00023136"/>
    </source>
</evidence>
<dbReference type="SUPFAM" id="SSF74653">
    <property type="entry name" value="TolA/TonB C-terminal domain"/>
    <property type="match status" value="1"/>
</dbReference>
<comment type="subcellular location">
    <subcellularLocation>
        <location evidence="1">Cell inner membrane</location>
        <topology evidence="1">Single-pass membrane protein</topology>
        <orientation evidence="1">Periplasmic side</orientation>
    </subcellularLocation>
</comment>
<evidence type="ECO:0000259" key="12">
    <source>
        <dbReference type="PROSITE" id="PS52015"/>
    </source>
</evidence>
<evidence type="ECO:0000256" key="10">
    <source>
        <dbReference type="SAM" id="MobiDB-lite"/>
    </source>
</evidence>